<protein>
    <submittedName>
        <fullName evidence="4">LCP family protein</fullName>
    </submittedName>
</protein>
<dbReference type="Gene3D" id="3.40.630.190">
    <property type="entry name" value="LCP protein"/>
    <property type="match status" value="1"/>
</dbReference>
<comment type="similarity">
    <text evidence="1">Belongs to the LytR/CpsA/Psr (LCP) family.</text>
</comment>
<accession>A0A7X0RVH9</accession>
<proteinExistence type="inferred from homology"/>
<evidence type="ECO:0000313" key="5">
    <source>
        <dbReference type="Proteomes" id="UP000547209"/>
    </source>
</evidence>
<feature type="compositionally biased region" description="Low complexity" evidence="2">
    <location>
        <begin position="333"/>
        <end position="350"/>
    </location>
</feature>
<feature type="region of interest" description="Disordered" evidence="2">
    <location>
        <begin position="323"/>
        <end position="350"/>
    </location>
</feature>
<reference evidence="4 5" key="1">
    <citation type="submission" date="2020-08" db="EMBL/GenBank/DDBJ databases">
        <title>Cohnella phylogeny.</title>
        <authorList>
            <person name="Dunlap C."/>
        </authorList>
    </citation>
    <scope>NUCLEOTIDE SEQUENCE [LARGE SCALE GENOMIC DNA]</scope>
    <source>
        <strain evidence="4 5">DSM 28246</strain>
    </source>
</reference>
<evidence type="ECO:0000256" key="2">
    <source>
        <dbReference type="SAM" id="MobiDB-lite"/>
    </source>
</evidence>
<dbReference type="PANTHER" id="PTHR33392:SF6">
    <property type="entry name" value="POLYISOPRENYL-TEICHOIC ACID--PEPTIDOGLYCAN TEICHOIC ACID TRANSFERASE TAGU"/>
    <property type="match status" value="1"/>
</dbReference>
<dbReference type="Proteomes" id="UP000547209">
    <property type="component" value="Unassembled WGS sequence"/>
</dbReference>
<evidence type="ECO:0000256" key="1">
    <source>
        <dbReference type="ARBA" id="ARBA00006068"/>
    </source>
</evidence>
<gene>
    <name evidence="4" type="ORF">H7C19_27190</name>
</gene>
<dbReference type="AlphaFoldDB" id="A0A7X0RVH9"/>
<evidence type="ECO:0000313" key="4">
    <source>
        <dbReference type="EMBL" id="MBB6674375.1"/>
    </source>
</evidence>
<sequence>MNKQRKLRVTLLSALVVLIVAAGIGYANRGALAAWGYDAFLSKQVEERLAGSYEPINGGTATPEATPTVREPFGLLLLGVDARGKERGRSDTMIYTVVRPKDGNVLMVSIPRDTYAEIVGKGKQDKITHAYAFGGAEMAVNSAAKLLDAPIAHYGSINFQGFVKAVDTLGGIPLPIGKDIVNKGKDHEKFTVKANKDSYTGQEALNYVRYREDAGGDMARTERNRVFLDALMHKASSLQQWNKIPDLLDIVGENFKTDLTPSELSDLAKQFLQTDHHIQSYTLKGTGKRMGSQNLWYYLADEKDLADVRATIAQWLDADTPESALTVPGATPAGSNGQGAASAAGTSVNP</sequence>
<evidence type="ECO:0000259" key="3">
    <source>
        <dbReference type="Pfam" id="PF03816"/>
    </source>
</evidence>
<feature type="domain" description="Cell envelope-related transcriptional attenuator" evidence="3">
    <location>
        <begin position="89"/>
        <end position="236"/>
    </location>
</feature>
<dbReference type="NCBIfam" id="TIGR00350">
    <property type="entry name" value="lytR_cpsA_psr"/>
    <property type="match status" value="1"/>
</dbReference>
<dbReference type="RefSeq" id="WP_185672238.1">
    <property type="nucleotide sequence ID" value="NZ_JACJVP010000046.1"/>
</dbReference>
<keyword evidence="5" id="KW-1185">Reference proteome</keyword>
<organism evidence="4 5">
    <name type="scientific">Cohnella nanjingensis</name>
    <dbReference type="NCBI Taxonomy" id="1387779"/>
    <lineage>
        <taxon>Bacteria</taxon>
        <taxon>Bacillati</taxon>
        <taxon>Bacillota</taxon>
        <taxon>Bacilli</taxon>
        <taxon>Bacillales</taxon>
        <taxon>Paenibacillaceae</taxon>
        <taxon>Cohnella</taxon>
    </lineage>
</organism>
<name>A0A7X0RVH9_9BACL</name>
<dbReference type="InterPro" id="IPR050922">
    <property type="entry name" value="LytR/CpsA/Psr_CW_biosynth"/>
</dbReference>
<dbReference type="PANTHER" id="PTHR33392">
    <property type="entry name" value="POLYISOPRENYL-TEICHOIC ACID--PEPTIDOGLYCAN TEICHOIC ACID TRANSFERASE TAGU"/>
    <property type="match status" value="1"/>
</dbReference>
<dbReference type="Pfam" id="PF03816">
    <property type="entry name" value="LytR_cpsA_psr"/>
    <property type="match status" value="1"/>
</dbReference>
<dbReference type="EMBL" id="JACJVP010000046">
    <property type="protein sequence ID" value="MBB6674375.1"/>
    <property type="molecule type" value="Genomic_DNA"/>
</dbReference>
<dbReference type="InterPro" id="IPR004474">
    <property type="entry name" value="LytR_CpsA_psr"/>
</dbReference>
<comment type="caution">
    <text evidence="4">The sequence shown here is derived from an EMBL/GenBank/DDBJ whole genome shotgun (WGS) entry which is preliminary data.</text>
</comment>